<protein>
    <recommendedName>
        <fullName evidence="3">Transposase</fullName>
    </recommendedName>
</protein>
<comment type="caution">
    <text evidence="1">The sequence shown here is derived from an EMBL/GenBank/DDBJ whole genome shotgun (WGS) entry which is preliminary data.</text>
</comment>
<dbReference type="PANTHER" id="PTHR33408">
    <property type="entry name" value="TRANSPOSASE"/>
    <property type="match status" value="1"/>
</dbReference>
<accession>A0A147K7Q0</accession>
<proteinExistence type="predicted"/>
<sequence>MWFSGEEPDFRTINRFRAERMKAVIYETYFSIIDLLKEEGYIQLKDYFLDGTKIEANVNKYTFVLRKLTERYD</sequence>
<dbReference type="Proteomes" id="UP000074108">
    <property type="component" value="Unassembled WGS sequence"/>
</dbReference>
<dbReference type="PANTHER" id="PTHR33408:SF2">
    <property type="entry name" value="TRANSPOSASE DDE DOMAIN-CONTAINING PROTEIN"/>
    <property type="match status" value="1"/>
</dbReference>
<evidence type="ECO:0000313" key="2">
    <source>
        <dbReference type="Proteomes" id="UP000074108"/>
    </source>
</evidence>
<evidence type="ECO:0008006" key="3">
    <source>
        <dbReference type="Google" id="ProtNLM"/>
    </source>
</evidence>
<gene>
    <name evidence="1" type="ORF">Q75_09460</name>
</gene>
<keyword evidence="2" id="KW-1185">Reference proteome</keyword>
<name>A0A147K7Q0_9BACI</name>
<evidence type="ECO:0000313" key="1">
    <source>
        <dbReference type="EMBL" id="KUP06152.1"/>
    </source>
</evidence>
<organism evidence="1 2">
    <name type="scientific">Bacillus coahuilensis p1.1.43</name>
    <dbReference type="NCBI Taxonomy" id="1150625"/>
    <lineage>
        <taxon>Bacteria</taxon>
        <taxon>Bacillati</taxon>
        <taxon>Bacillota</taxon>
        <taxon>Bacilli</taxon>
        <taxon>Bacillales</taxon>
        <taxon>Bacillaceae</taxon>
        <taxon>Bacillus</taxon>
    </lineage>
</organism>
<reference evidence="1 2" key="1">
    <citation type="journal article" date="2016" name="Front. Microbiol.">
        <title>Microevolution Analysis of Bacillus coahuilensis Unveils Differences in Phosphorus Acquisition Strategies and Their Regulation.</title>
        <authorList>
            <person name="Gomez-Lunar Z."/>
            <person name="Hernandez-Gonzalez I."/>
            <person name="Rodriguez-Torres M.D."/>
            <person name="Souza V."/>
            <person name="Olmedo-Alvarez G."/>
        </authorList>
    </citation>
    <scope>NUCLEOTIDE SEQUENCE [LARGE SCALE GENOMIC DNA]</scope>
    <source>
        <strain evidence="2">p1.1.43</strain>
    </source>
</reference>
<dbReference type="AlphaFoldDB" id="A0A147K7Q0"/>
<dbReference type="PATRIC" id="fig|1150625.3.peg.2012"/>
<dbReference type="STRING" id="1150625.Q75_09460"/>
<dbReference type="EMBL" id="LDYG01000030">
    <property type="protein sequence ID" value="KUP06152.1"/>
    <property type="molecule type" value="Genomic_DNA"/>
</dbReference>